<dbReference type="InterPro" id="IPR038021">
    <property type="entry name" value="Putative_hydro-lyase"/>
</dbReference>
<gene>
    <name evidence="4" type="ORF">BI198_03140</name>
</gene>
<dbReference type="OrthoDB" id="149585at2"/>
<dbReference type="AlphaFoldDB" id="A0A1E7Q3C0"/>
<dbReference type="InterPro" id="IPR016938">
    <property type="entry name" value="UPF0317"/>
</dbReference>
<dbReference type="FunFam" id="3.30.2040.10:FF:000001">
    <property type="entry name" value="D-glutamate cyclase, mitochondrial"/>
    <property type="match status" value="1"/>
</dbReference>
<dbReference type="EC" id="4.2.1.-" evidence="3"/>
<name>A0A1E7Q3C0_9GAMM</name>
<organism evidence="4 5">
    <name type="scientific">Rheinheimera salexigens</name>
    <dbReference type="NCBI Taxonomy" id="1628148"/>
    <lineage>
        <taxon>Bacteria</taxon>
        <taxon>Pseudomonadati</taxon>
        <taxon>Pseudomonadota</taxon>
        <taxon>Gammaproteobacteria</taxon>
        <taxon>Chromatiales</taxon>
        <taxon>Chromatiaceae</taxon>
        <taxon>Rheinheimera</taxon>
    </lineage>
</organism>
<sequence length="267" mass="29047">MSASALKSPLTPLQLRQQIRRNQFTANTSGQAPGFVQANLAIMPKQYAADFLQFCHFNPKPCPLLAMSATPGAVDMPQLAADLDIRTDIPKYKVFKQGQLVEEVSDINAYWQDDFVSFLIGCSFSFEESLIADGLEIRNITEQVNVPMYRTNIACEPAGVFSGGMVVSMRPMKPADAIRAIQICSRFPQVHGAPVHFGDPAAIGINDINKPDFGDAVTIKPGEVPVFWACGVTPQVAIANAKLDICITHSPGYMLVTDLPNSKLSVF</sequence>
<dbReference type="SUPFAM" id="SSF160920">
    <property type="entry name" value="PSTPO5379-like"/>
    <property type="match status" value="1"/>
</dbReference>
<keyword evidence="2 3" id="KW-0456">Lyase</keyword>
<dbReference type="InterPro" id="IPR009906">
    <property type="entry name" value="D-Glu_cyclase"/>
</dbReference>
<comment type="similarity">
    <text evidence="1 3">Belongs to the D-glutamate cyclase family.</text>
</comment>
<protein>
    <recommendedName>
        <fullName evidence="3">Putative hydro-lyase BI198_03140</fullName>
        <ecNumber evidence="3">4.2.1.-</ecNumber>
    </recommendedName>
</protein>
<dbReference type="PANTHER" id="PTHR32022:SF10">
    <property type="entry name" value="D-GLUTAMATE CYCLASE, MITOCHONDRIAL"/>
    <property type="match status" value="1"/>
</dbReference>
<evidence type="ECO:0000313" key="5">
    <source>
        <dbReference type="Proteomes" id="UP000242258"/>
    </source>
</evidence>
<dbReference type="Gene3D" id="3.30.2040.10">
    <property type="entry name" value="PSTPO5379-like domain"/>
    <property type="match status" value="1"/>
</dbReference>
<evidence type="ECO:0000256" key="1">
    <source>
        <dbReference type="ARBA" id="ARBA00007896"/>
    </source>
</evidence>
<keyword evidence="5" id="KW-1185">Reference proteome</keyword>
<dbReference type="STRING" id="1628148.BI198_03140"/>
<dbReference type="Proteomes" id="UP000242258">
    <property type="component" value="Unassembled WGS sequence"/>
</dbReference>
<dbReference type="RefSeq" id="WP_070048242.1">
    <property type="nucleotide sequence ID" value="NZ_CBCSDO010000001.1"/>
</dbReference>
<accession>A0A1E7Q3C0</accession>
<proteinExistence type="inferred from homology"/>
<comment type="caution">
    <text evidence="4">The sequence shown here is derived from an EMBL/GenBank/DDBJ whole genome shotgun (WGS) entry which is preliminary data.</text>
</comment>
<dbReference type="PIRSF" id="PIRSF029755">
    <property type="entry name" value="UCP029755"/>
    <property type="match status" value="1"/>
</dbReference>
<evidence type="ECO:0000256" key="3">
    <source>
        <dbReference type="HAMAP-Rule" id="MF_01830"/>
    </source>
</evidence>
<dbReference type="EMBL" id="MKEK01000001">
    <property type="protein sequence ID" value="OEY68675.1"/>
    <property type="molecule type" value="Genomic_DNA"/>
</dbReference>
<evidence type="ECO:0000313" key="4">
    <source>
        <dbReference type="EMBL" id="OEY68675.1"/>
    </source>
</evidence>
<dbReference type="GO" id="GO:0016829">
    <property type="term" value="F:lyase activity"/>
    <property type="evidence" value="ECO:0007669"/>
    <property type="project" value="UniProtKB-KW"/>
</dbReference>
<dbReference type="NCBIfam" id="NF003969">
    <property type="entry name" value="PRK05463.1"/>
    <property type="match status" value="1"/>
</dbReference>
<dbReference type="PANTHER" id="PTHR32022">
    <property type="entry name" value="D-GLUTAMATE CYCLASE, MITOCHONDRIAL"/>
    <property type="match status" value="1"/>
</dbReference>
<evidence type="ECO:0000256" key="2">
    <source>
        <dbReference type="ARBA" id="ARBA00023239"/>
    </source>
</evidence>
<reference evidence="5" key="1">
    <citation type="submission" date="2016-09" db="EMBL/GenBank/DDBJ databases">
        <authorList>
            <person name="Wan X."/>
            <person name="Hou S."/>
        </authorList>
    </citation>
    <scope>NUCLEOTIDE SEQUENCE [LARGE SCALE GENOMIC DNA]</scope>
    <source>
        <strain evidence="5">KH87</strain>
    </source>
</reference>
<dbReference type="Pfam" id="PF07286">
    <property type="entry name" value="D-Glu_cyclase"/>
    <property type="match status" value="1"/>
</dbReference>
<dbReference type="Gene3D" id="3.40.1640.10">
    <property type="entry name" value="PSTPO5379-like"/>
    <property type="match status" value="1"/>
</dbReference>
<dbReference type="HAMAP" id="MF_01830">
    <property type="entry name" value="Hydro_lyase"/>
    <property type="match status" value="1"/>
</dbReference>